<organism evidence="6">
    <name type="scientific">Graphocephala atropunctata</name>
    <dbReference type="NCBI Taxonomy" id="36148"/>
    <lineage>
        <taxon>Eukaryota</taxon>
        <taxon>Metazoa</taxon>
        <taxon>Ecdysozoa</taxon>
        <taxon>Arthropoda</taxon>
        <taxon>Hexapoda</taxon>
        <taxon>Insecta</taxon>
        <taxon>Pterygota</taxon>
        <taxon>Neoptera</taxon>
        <taxon>Paraneoptera</taxon>
        <taxon>Hemiptera</taxon>
        <taxon>Auchenorrhyncha</taxon>
        <taxon>Membracoidea</taxon>
        <taxon>Cicadellidae</taxon>
        <taxon>Cicadellinae</taxon>
        <taxon>Cicadellini</taxon>
        <taxon>Graphocephala</taxon>
    </lineage>
</organism>
<evidence type="ECO:0000256" key="5">
    <source>
        <dbReference type="ARBA" id="ARBA00023136"/>
    </source>
</evidence>
<evidence type="ECO:0000313" key="6">
    <source>
        <dbReference type="EMBL" id="JAT08310.1"/>
    </source>
</evidence>
<dbReference type="GO" id="GO:0005737">
    <property type="term" value="C:cytoplasm"/>
    <property type="evidence" value="ECO:0007669"/>
    <property type="project" value="TreeGrafter"/>
</dbReference>
<dbReference type="PANTHER" id="PTHR47535">
    <property type="entry name" value="MUSCLE-SPECIFIC PROTEIN 300 KDA, ISOFORM G"/>
    <property type="match status" value="1"/>
</dbReference>
<dbReference type="GO" id="GO:0051015">
    <property type="term" value="F:actin filament binding"/>
    <property type="evidence" value="ECO:0007669"/>
    <property type="project" value="TreeGrafter"/>
</dbReference>
<dbReference type="GO" id="GO:0034993">
    <property type="term" value="C:meiotic nuclear membrane microtubule tethering complex"/>
    <property type="evidence" value="ECO:0007669"/>
    <property type="project" value="TreeGrafter"/>
</dbReference>
<evidence type="ECO:0000256" key="2">
    <source>
        <dbReference type="ARBA" id="ARBA00022692"/>
    </source>
</evidence>
<evidence type="ECO:0000256" key="1">
    <source>
        <dbReference type="ARBA" id="ARBA00004370"/>
    </source>
</evidence>
<gene>
    <name evidence="6" type="ORF">g.48785</name>
</gene>
<comment type="subcellular location">
    <subcellularLocation>
        <location evidence="1">Membrane</location>
    </subcellularLocation>
</comment>
<feature type="non-terminal residue" evidence="6">
    <location>
        <position position="1"/>
    </location>
</feature>
<proteinExistence type="predicted"/>
<dbReference type="GO" id="GO:0005640">
    <property type="term" value="C:nuclear outer membrane"/>
    <property type="evidence" value="ECO:0007669"/>
    <property type="project" value="TreeGrafter"/>
</dbReference>
<keyword evidence="4" id="KW-1133">Transmembrane helix</keyword>
<dbReference type="GO" id="GO:0007097">
    <property type="term" value="P:nuclear migration"/>
    <property type="evidence" value="ECO:0007669"/>
    <property type="project" value="TreeGrafter"/>
</dbReference>
<keyword evidence="5" id="KW-0472">Membrane</keyword>
<keyword evidence="3" id="KW-0677">Repeat</keyword>
<sequence>SGLLVEQCGLTPEEACSQEVETLVTRYQQLLAQKQATDREQREARSAHEESYTFYCIHESGRFTCPLCTRRNWKQLDNDIWRLQKWLEYAEGTQASQQSPPSNIN</sequence>
<keyword evidence="2" id="KW-0812">Transmembrane</keyword>
<dbReference type="InterPro" id="IPR052403">
    <property type="entry name" value="LINC-complex_assoc"/>
</dbReference>
<dbReference type="EMBL" id="GEBQ01031667">
    <property type="protein sequence ID" value="JAT08310.1"/>
    <property type="molecule type" value="Transcribed_RNA"/>
</dbReference>
<protein>
    <submittedName>
        <fullName evidence="6">Uncharacterized protein</fullName>
    </submittedName>
</protein>
<dbReference type="AlphaFoldDB" id="A0A1B6KA44"/>
<feature type="non-terminal residue" evidence="6">
    <location>
        <position position="105"/>
    </location>
</feature>
<evidence type="ECO:0000256" key="4">
    <source>
        <dbReference type="ARBA" id="ARBA00022989"/>
    </source>
</evidence>
<reference evidence="6" key="1">
    <citation type="submission" date="2015-11" db="EMBL/GenBank/DDBJ databases">
        <title>De novo transcriptome assembly of four potential Pierce s Disease insect vectors from Arizona vineyards.</title>
        <authorList>
            <person name="Tassone E.E."/>
        </authorList>
    </citation>
    <scope>NUCLEOTIDE SEQUENCE</scope>
</reference>
<evidence type="ECO:0000256" key="3">
    <source>
        <dbReference type="ARBA" id="ARBA00022737"/>
    </source>
</evidence>
<accession>A0A1B6KA44</accession>
<dbReference type="PANTHER" id="PTHR47535:SF1">
    <property type="entry name" value="NESPRIN-1"/>
    <property type="match status" value="1"/>
</dbReference>
<name>A0A1B6KA44_9HEMI</name>